<dbReference type="Proteomes" id="UP001283361">
    <property type="component" value="Unassembled WGS sequence"/>
</dbReference>
<feature type="compositionally biased region" description="Low complexity" evidence="1">
    <location>
        <begin position="61"/>
        <end position="72"/>
    </location>
</feature>
<feature type="compositionally biased region" description="Low complexity" evidence="1">
    <location>
        <begin position="18"/>
        <end position="31"/>
    </location>
</feature>
<dbReference type="EMBL" id="JAWDGP010003672">
    <property type="protein sequence ID" value="KAK3771861.1"/>
    <property type="molecule type" value="Genomic_DNA"/>
</dbReference>
<gene>
    <name evidence="2" type="ORF">RRG08_028769</name>
</gene>
<evidence type="ECO:0000313" key="3">
    <source>
        <dbReference type="Proteomes" id="UP001283361"/>
    </source>
</evidence>
<dbReference type="AlphaFoldDB" id="A0AAE0ZN03"/>
<name>A0AAE0ZN03_9GAST</name>
<feature type="compositionally biased region" description="Low complexity" evidence="1">
    <location>
        <begin position="81"/>
        <end position="103"/>
    </location>
</feature>
<evidence type="ECO:0000313" key="2">
    <source>
        <dbReference type="EMBL" id="KAK3771861.1"/>
    </source>
</evidence>
<feature type="region of interest" description="Disordered" evidence="1">
    <location>
        <begin position="1"/>
        <end position="116"/>
    </location>
</feature>
<evidence type="ECO:0000256" key="1">
    <source>
        <dbReference type="SAM" id="MobiDB-lite"/>
    </source>
</evidence>
<reference evidence="2" key="1">
    <citation type="journal article" date="2023" name="G3 (Bethesda)">
        <title>A reference genome for the long-term kleptoplast-retaining sea slug Elysia crispata morphotype clarki.</title>
        <authorList>
            <person name="Eastman K.E."/>
            <person name="Pendleton A.L."/>
            <person name="Shaikh M.A."/>
            <person name="Suttiyut T."/>
            <person name="Ogas R."/>
            <person name="Tomko P."/>
            <person name="Gavelis G."/>
            <person name="Widhalm J.R."/>
            <person name="Wisecaver J.H."/>
        </authorList>
    </citation>
    <scope>NUCLEOTIDE SEQUENCE</scope>
    <source>
        <strain evidence="2">ECLA1</strain>
    </source>
</reference>
<organism evidence="2 3">
    <name type="scientific">Elysia crispata</name>
    <name type="common">lettuce slug</name>
    <dbReference type="NCBI Taxonomy" id="231223"/>
    <lineage>
        <taxon>Eukaryota</taxon>
        <taxon>Metazoa</taxon>
        <taxon>Spiralia</taxon>
        <taxon>Lophotrochozoa</taxon>
        <taxon>Mollusca</taxon>
        <taxon>Gastropoda</taxon>
        <taxon>Heterobranchia</taxon>
        <taxon>Euthyneura</taxon>
        <taxon>Panpulmonata</taxon>
        <taxon>Sacoglossa</taxon>
        <taxon>Placobranchoidea</taxon>
        <taxon>Plakobranchidae</taxon>
        <taxon>Elysia</taxon>
    </lineage>
</organism>
<comment type="caution">
    <text evidence="2">The sequence shown here is derived from an EMBL/GenBank/DDBJ whole genome shotgun (WGS) entry which is preliminary data.</text>
</comment>
<accession>A0AAE0ZN03</accession>
<sequence>MWTVTVDSNVPIKTGNVPRSVSPSPSDPGSRPRSRSFTPDKYLQAPTGKQADSNDVENLLSSPAPGRPRSASFRGRPPPSAVRKVAAALRSRSRSGSRSQSPANGASRREISPEHLHLEGWREEHWKFALENAVDDMVSSQGYSS</sequence>
<proteinExistence type="predicted"/>
<protein>
    <submittedName>
        <fullName evidence="2">Uncharacterized protein</fullName>
    </submittedName>
</protein>
<keyword evidence="3" id="KW-1185">Reference proteome</keyword>
<feature type="compositionally biased region" description="Basic and acidic residues" evidence="1">
    <location>
        <begin position="107"/>
        <end position="116"/>
    </location>
</feature>